<dbReference type="Gene3D" id="2.60.120.200">
    <property type="match status" value="1"/>
</dbReference>
<feature type="domain" description="Cip1-like core" evidence="2">
    <location>
        <begin position="23"/>
        <end position="231"/>
    </location>
</feature>
<gene>
    <name evidence="3" type="ORF">FSARC_11630</name>
</gene>
<evidence type="ECO:0000256" key="1">
    <source>
        <dbReference type="SAM" id="SignalP"/>
    </source>
</evidence>
<evidence type="ECO:0000313" key="3">
    <source>
        <dbReference type="EMBL" id="KAF4956231.1"/>
    </source>
</evidence>
<evidence type="ECO:0000259" key="2">
    <source>
        <dbReference type="Pfam" id="PF21340"/>
    </source>
</evidence>
<dbReference type="EMBL" id="JABEXW010000758">
    <property type="protein sequence ID" value="KAF4956231.1"/>
    <property type="molecule type" value="Genomic_DNA"/>
</dbReference>
<dbReference type="Pfam" id="PF21340">
    <property type="entry name" value="Polysacc_lyase-like"/>
    <property type="match status" value="1"/>
</dbReference>
<sequence>MLRQIALAALSVLPLTLGQVAEDFESGWDKVAWPTYAPDCDQGGSVSLDKTTGHSGSNSIKVTGGTNGFCGHKFFGTDAIPDGHVYVRTWMKTAKALDDSHVTFITMPDSAQGSGKHLRIGGQSSILMYNHESDDATLPDLSPQGIAASKKIPANTWQCLEYHLSPDGTIATWLNNKPVPGLTYKAGASKSYTNGWKSGSIKPKIKGVYFGWESYSGAANTFWYDDIAISSKRIGCSTK</sequence>
<dbReference type="Proteomes" id="UP000622797">
    <property type="component" value="Unassembled WGS sequence"/>
</dbReference>
<comment type="caution">
    <text evidence="3">The sequence shown here is derived from an EMBL/GenBank/DDBJ whole genome shotgun (WGS) entry which is preliminary data.</text>
</comment>
<dbReference type="InterPro" id="IPR048955">
    <property type="entry name" value="Cip1-like_core"/>
</dbReference>
<accession>A0A8H4TEC6</accession>
<proteinExistence type="predicted"/>
<name>A0A8H4TEC6_9HYPO</name>
<reference evidence="3" key="1">
    <citation type="journal article" date="2020" name="BMC Genomics">
        <title>Correction to: Identification and distribution of gene clusters required for synthesis of sphingolipid metabolism inhibitors in diverse species of the filamentous fungus Fusarium.</title>
        <authorList>
            <person name="Kim H.S."/>
            <person name="Lohmar J.M."/>
            <person name="Busman M."/>
            <person name="Brown D.W."/>
            <person name="Naumann T.A."/>
            <person name="Divon H.H."/>
            <person name="Lysoe E."/>
            <person name="Uhlig S."/>
            <person name="Proctor R.H."/>
        </authorList>
    </citation>
    <scope>NUCLEOTIDE SEQUENCE</scope>
    <source>
        <strain evidence="3">NRRL 20472</strain>
    </source>
</reference>
<feature type="chain" id="PRO_5034672769" description="Cip1-like core domain-containing protein" evidence="1">
    <location>
        <begin position="19"/>
        <end position="239"/>
    </location>
</feature>
<organism evidence="3 4">
    <name type="scientific">Fusarium sarcochroum</name>
    <dbReference type="NCBI Taxonomy" id="1208366"/>
    <lineage>
        <taxon>Eukaryota</taxon>
        <taxon>Fungi</taxon>
        <taxon>Dikarya</taxon>
        <taxon>Ascomycota</taxon>
        <taxon>Pezizomycotina</taxon>
        <taxon>Sordariomycetes</taxon>
        <taxon>Hypocreomycetidae</taxon>
        <taxon>Hypocreales</taxon>
        <taxon>Nectriaceae</taxon>
        <taxon>Fusarium</taxon>
        <taxon>Fusarium lateritium species complex</taxon>
    </lineage>
</organism>
<keyword evidence="1" id="KW-0732">Signal</keyword>
<dbReference type="OrthoDB" id="5313668at2759"/>
<reference evidence="3" key="2">
    <citation type="submission" date="2020-05" db="EMBL/GenBank/DDBJ databases">
        <authorList>
            <person name="Kim H.-S."/>
            <person name="Proctor R.H."/>
            <person name="Brown D.W."/>
        </authorList>
    </citation>
    <scope>NUCLEOTIDE SEQUENCE</scope>
    <source>
        <strain evidence="3">NRRL 20472</strain>
    </source>
</reference>
<protein>
    <recommendedName>
        <fullName evidence="2">Cip1-like core domain-containing protein</fullName>
    </recommendedName>
</protein>
<feature type="signal peptide" evidence="1">
    <location>
        <begin position="1"/>
        <end position="18"/>
    </location>
</feature>
<dbReference type="AlphaFoldDB" id="A0A8H4TEC6"/>
<evidence type="ECO:0000313" key="4">
    <source>
        <dbReference type="Proteomes" id="UP000622797"/>
    </source>
</evidence>
<keyword evidence="4" id="KW-1185">Reference proteome</keyword>